<keyword evidence="2" id="KW-0479">Metal-binding</keyword>
<feature type="domain" description="Sulfatase N-terminal" evidence="6">
    <location>
        <begin position="26"/>
        <end position="368"/>
    </location>
</feature>
<dbReference type="PANTHER" id="PTHR42693">
    <property type="entry name" value="ARYLSULFATASE FAMILY MEMBER"/>
    <property type="match status" value="1"/>
</dbReference>
<evidence type="ECO:0000259" key="6">
    <source>
        <dbReference type="Pfam" id="PF00884"/>
    </source>
</evidence>
<feature type="signal peptide" evidence="5">
    <location>
        <begin position="1"/>
        <end position="22"/>
    </location>
</feature>
<dbReference type="Proteomes" id="UP000245880">
    <property type="component" value="Unassembled WGS sequence"/>
</dbReference>
<comment type="similarity">
    <text evidence="1">Belongs to the sulfatase family.</text>
</comment>
<accession>A0A316ANJ0</accession>
<keyword evidence="4" id="KW-0106">Calcium</keyword>
<reference evidence="7 8" key="1">
    <citation type="submission" date="2018-03" db="EMBL/GenBank/DDBJ databases">
        <title>Genomic Encyclopedia of Archaeal and Bacterial Type Strains, Phase II (KMG-II): from individual species to whole genera.</title>
        <authorList>
            <person name="Goeker M."/>
        </authorList>
    </citation>
    <scope>NUCLEOTIDE SEQUENCE [LARGE SCALE GENOMIC DNA]</scope>
    <source>
        <strain evidence="7 8">DSM 100346</strain>
    </source>
</reference>
<keyword evidence="3" id="KW-0378">Hydrolase</keyword>
<evidence type="ECO:0000313" key="8">
    <source>
        <dbReference type="Proteomes" id="UP000245880"/>
    </source>
</evidence>
<feature type="chain" id="PRO_5016460197" evidence="5">
    <location>
        <begin position="23"/>
        <end position="480"/>
    </location>
</feature>
<sequence length="480" mass="54266">MPLRKVYLVLVLCLLLAAQSHGQKRPNIIFILTDDQAAWAQGQYQGSQAITPNMDRIAQEGVYLSNAFVVTPVCSPSRASLLTSRYGYELGIDDWINEKGRSLTGIEPGLGIDAALPTWPKALAKAGYHTGLIGKWHLGSLDESHPTVLGYQEFSGFREGGTKTENPIFEIKGESQQMNGLTEDLLTDLALEFVDNHQSSPFALSLHFRAPHTNWLPVRPEDAAPFKSKNISIPEPNFPDLDTARTKSMMRDYLSSVKCVDRNLGRLLNRLDSLGLAENTILIFTSDHGYNMGHNGIWHKGNGHWLLNHPVASPNPNIPVDQRPNLYDNSLRVPAMIRWPGKIQPGTVLNHTVANIDWYPTILDMVGVTIPLQDTIRGKSFNQFLLGKSSGQRWDEDLFAVYTTKHQSKTQMRMYRTNKYKLIRDFLNPERDEFYDLESDPQEHINLIHSTDKRIIAQIKTLDKRLSQRMINNNDPLKHP</sequence>
<evidence type="ECO:0000256" key="5">
    <source>
        <dbReference type="SAM" id="SignalP"/>
    </source>
</evidence>
<dbReference type="InterPro" id="IPR050738">
    <property type="entry name" value="Sulfatase"/>
</dbReference>
<dbReference type="SUPFAM" id="SSF53649">
    <property type="entry name" value="Alkaline phosphatase-like"/>
    <property type="match status" value="1"/>
</dbReference>
<keyword evidence="5" id="KW-0732">Signal</keyword>
<dbReference type="EMBL" id="QGDT01000003">
    <property type="protein sequence ID" value="PWJ58694.1"/>
    <property type="molecule type" value="Genomic_DNA"/>
</dbReference>
<dbReference type="InterPro" id="IPR000917">
    <property type="entry name" value="Sulfatase_N"/>
</dbReference>
<name>A0A316ANJ0_9BACT</name>
<dbReference type="OrthoDB" id="9789742at2"/>
<dbReference type="Pfam" id="PF00884">
    <property type="entry name" value="Sulfatase"/>
    <property type="match status" value="1"/>
</dbReference>
<dbReference type="PANTHER" id="PTHR42693:SF53">
    <property type="entry name" value="ENDO-4-O-SULFATASE"/>
    <property type="match status" value="1"/>
</dbReference>
<dbReference type="InterPro" id="IPR024607">
    <property type="entry name" value="Sulfatase_CS"/>
</dbReference>
<keyword evidence="8" id="KW-1185">Reference proteome</keyword>
<proteinExistence type="inferred from homology"/>
<evidence type="ECO:0000313" key="7">
    <source>
        <dbReference type="EMBL" id="PWJ58694.1"/>
    </source>
</evidence>
<organism evidence="7 8">
    <name type="scientific">Dyadobacter jejuensis</name>
    <dbReference type="NCBI Taxonomy" id="1082580"/>
    <lineage>
        <taxon>Bacteria</taxon>
        <taxon>Pseudomonadati</taxon>
        <taxon>Bacteroidota</taxon>
        <taxon>Cytophagia</taxon>
        <taxon>Cytophagales</taxon>
        <taxon>Spirosomataceae</taxon>
        <taxon>Dyadobacter</taxon>
    </lineage>
</organism>
<dbReference type="PROSITE" id="PS00149">
    <property type="entry name" value="SULFATASE_2"/>
    <property type="match status" value="1"/>
</dbReference>
<comment type="caution">
    <text evidence="7">The sequence shown here is derived from an EMBL/GenBank/DDBJ whole genome shotgun (WGS) entry which is preliminary data.</text>
</comment>
<dbReference type="Gene3D" id="3.40.720.10">
    <property type="entry name" value="Alkaline Phosphatase, subunit A"/>
    <property type="match status" value="2"/>
</dbReference>
<evidence type="ECO:0000256" key="2">
    <source>
        <dbReference type="ARBA" id="ARBA00022723"/>
    </source>
</evidence>
<evidence type="ECO:0000256" key="4">
    <source>
        <dbReference type="ARBA" id="ARBA00022837"/>
    </source>
</evidence>
<protein>
    <submittedName>
        <fullName evidence="7">Putative sulfatase</fullName>
    </submittedName>
</protein>
<dbReference type="RefSeq" id="WP_146202241.1">
    <property type="nucleotide sequence ID" value="NZ_QGDT01000003.1"/>
</dbReference>
<dbReference type="GO" id="GO:0046872">
    <property type="term" value="F:metal ion binding"/>
    <property type="evidence" value="ECO:0007669"/>
    <property type="project" value="UniProtKB-KW"/>
</dbReference>
<dbReference type="AlphaFoldDB" id="A0A316ANJ0"/>
<gene>
    <name evidence="7" type="ORF">CLV98_10359</name>
</gene>
<dbReference type="InterPro" id="IPR017850">
    <property type="entry name" value="Alkaline_phosphatase_core_sf"/>
</dbReference>
<dbReference type="GO" id="GO:0004065">
    <property type="term" value="F:arylsulfatase activity"/>
    <property type="evidence" value="ECO:0007669"/>
    <property type="project" value="TreeGrafter"/>
</dbReference>
<evidence type="ECO:0000256" key="3">
    <source>
        <dbReference type="ARBA" id="ARBA00022801"/>
    </source>
</evidence>
<evidence type="ECO:0000256" key="1">
    <source>
        <dbReference type="ARBA" id="ARBA00008779"/>
    </source>
</evidence>